<accession>A0A841I011</accession>
<dbReference type="AlphaFoldDB" id="A0A841I011"/>
<gene>
    <name evidence="1" type="ORF">HNR42_000879</name>
</gene>
<organism evidence="1 2">
    <name type="scientific">Deinobacterium chartae</name>
    <dbReference type="NCBI Taxonomy" id="521158"/>
    <lineage>
        <taxon>Bacteria</taxon>
        <taxon>Thermotogati</taxon>
        <taxon>Deinococcota</taxon>
        <taxon>Deinococci</taxon>
        <taxon>Deinococcales</taxon>
        <taxon>Deinococcaceae</taxon>
        <taxon>Deinobacterium</taxon>
    </lineage>
</organism>
<name>A0A841I011_9DEIO</name>
<dbReference type="Proteomes" id="UP000569951">
    <property type="component" value="Unassembled WGS sequence"/>
</dbReference>
<protein>
    <submittedName>
        <fullName evidence="1">Uncharacterized protein</fullName>
    </submittedName>
</protein>
<evidence type="ECO:0000313" key="1">
    <source>
        <dbReference type="EMBL" id="MBB6097462.1"/>
    </source>
</evidence>
<reference evidence="1 2" key="1">
    <citation type="submission" date="2020-08" db="EMBL/GenBank/DDBJ databases">
        <title>Genomic Encyclopedia of Type Strains, Phase IV (KMG-IV): sequencing the most valuable type-strain genomes for metagenomic binning, comparative biology and taxonomic classification.</title>
        <authorList>
            <person name="Goeker M."/>
        </authorList>
    </citation>
    <scope>NUCLEOTIDE SEQUENCE [LARGE SCALE GENOMIC DNA]</scope>
    <source>
        <strain evidence="1 2">DSM 21458</strain>
    </source>
</reference>
<proteinExistence type="predicted"/>
<keyword evidence="2" id="KW-1185">Reference proteome</keyword>
<sequence length="66" mass="7332">MSTPVTKNMVITMDTGKRIIVPFNQELVDAIRSRTQASNSGTVEITDETNGSTIVVFPKHVSYIEY</sequence>
<evidence type="ECO:0000313" key="2">
    <source>
        <dbReference type="Proteomes" id="UP000569951"/>
    </source>
</evidence>
<dbReference type="RefSeq" id="WP_183984935.1">
    <property type="nucleotide sequence ID" value="NZ_JACHHG010000003.1"/>
</dbReference>
<dbReference type="EMBL" id="JACHHG010000003">
    <property type="protein sequence ID" value="MBB6097462.1"/>
    <property type="molecule type" value="Genomic_DNA"/>
</dbReference>
<comment type="caution">
    <text evidence="1">The sequence shown here is derived from an EMBL/GenBank/DDBJ whole genome shotgun (WGS) entry which is preliminary data.</text>
</comment>